<evidence type="ECO:0000313" key="3">
    <source>
        <dbReference type="Proteomes" id="UP000001861"/>
    </source>
</evidence>
<keyword evidence="3" id="KW-1185">Reference proteome</keyword>
<dbReference type="VEuPathDB" id="FungiDB:CC1G_10962"/>
<accession>A8PC01</accession>
<dbReference type="InParanoid" id="A8PC01"/>
<dbReference type="HOGENOM" id="CLU_1120130_0_0_1"/>
<proteinExistence type="predicted"/>
<gene>
    <name evidence="2" type="ORF">CC1G_10962</name>
</gene>
<dbReference type="Proteomes" id="UP000001861">
    <property type="component" value="Unassembled WGS sequence"/>
</dbReference>
<feature type="compositionally biased region" description="Polar residues" evidence="1">
    <location>
        <begin position="45"/>
        <end position="60"/>
    </location>
</feature>
<comment type="caution">
    <text evidence="2">The sequence shown here is derived from an EMBL/GenBank/DDBJ whole genome shotgun (WGS) entry which is preliminary data.</text>
</comment>
<dbReference type="GeneID" id="6016931"/>
<evidence type="ECO:0000313" key="2">
    <source>
        <dbReference type="EMBL" id="EAU81504.2"/>
    </source>
</evidence>
<dbReference type="RefSeq" id="XP_001840299.2">
    <property type="nucleotide sequence ID" value="XM_001840247.2"/>
</dbReference>
<dbReference type="KEGG" id="cci:CC1G_10962"/>
<dbReference type="AlphaFoldDB" id="A8PC01"/>
<organism evidence="2 3">
    <name type="scientific">Coprinopsis cinerea (strain Okayama-7 / 130 / ATCC MYA-4618 / FGSC 9003)</name>
    <name type="common">Inky cap fungus</name>
    <name type="synonym">Hormographiella aspergillata</name>
    <dbReference type="NCBI Taxonomy" id="240176"/>
    <lineage>
        <taxon>Eukaryota</taxon>
        <taxon>Fungi</taxon>
        <taxon>Dikarya</taxon>
        <taxon>Basidiomycota</taxon>
        <taxon>Agaricomycotina</taxon>
        <taxon>Agaricomycetes</taxon>
        <taxon>Agaricomycetidae</taxon>
        <taxon>Agaricales</taxon>
        <taxon>Agaricineae</taxon>
        <taxon>Psathyrellaceae</taxon>
        <taxon>Coprinopsis</taxon>
    </lineage>
</organism>
<sequence>MPFATPETVEQEQGWTVATKENCRSHRPQQQQQQPRASLPFRAQGHSSGQNTSNYGSGSQIKRRNEWRIEFKTSTAQTGIPAVHDKTYPGVTIKSSDNVIAHVDTQVQNYPHLINKINQYRQHIDNEMLRMKNEGKDQRLQDISLVIIHEYPHKGGRPDDPFPDEEWHVTVELLRRSDRNPNLWMKKLLIFSTESVDHELSFKTQRDKGEYATTYKWGTKIREELKITTRHHLHINEPTDIPEEIWKR</sequence>
<feature type="region of interest" description="Disordered" evidence="1">
    <location>
        <begin position="1"/>
        <end position="62"/>
    </location>
</feature>
<protein>
    <submittedName>
        <fullName evidence="2">Uncharacterized protein</fullName>
    </submittedName>
</protein>
<name>A8PC01_COPC7</name>
<evidence type="ECO:0000256" key="1">
    <source>
        <dbReference type="SAM" id="MobiDB-lite"/>
    </source>
</evidence>
<dbReference type="EMBL" id="AACS02000011">
    <property type="protein sequence ID" value="EAU81504.2"/>
    <property type="molecule type" value="Genomic_DNA"/>
</dbReference>
<reference evidence="2 3" key="1">
    <citation type="journal article" date="2010" name="Proc. Natl. Acad. Sci. U.S.A.">
        <title>Insights into evolution of multicellular fungi from the assembled chromosomes of the mushroom Coprinopsis cinerea (Coprinus cinereus).</title>
        <authorList>
            <person name="Stajich J.E."/>
            <person name="Wilke S.K."/>
            <person name="Ahren D."/>
            <person name="Au C.H."/>
            <person name="Birren B.W."/>
            <person name="Borodovsky M."/>
            <person name="Burns C."/>
            <person name="Canback B."/>
            <person name="Casselton L.A."/>
            <person name="Cheng C.K."/>
            <person name="Deng J."/>
            <person name="Dietrich F.S."/>
            <person name="Fargo D.C."/>
            <person name="Farman M.L."/>
            <person name="Gathman A.C."/>
            <person name="Goldberg J."/>
            <person name="Guigo R."/>
            <person name="Hoegger P.J."/>
            <person name="Hooker J.B."/>
            <person name="Huggins A."/>
            <person name="James T.Y."/>
            <person name="Kamada T."/>
            <person name="Kilaru S."/>
            <person name="Kodira C."/>
            <person name="Kues U."/>
            <person name="Kupfer D."/>
            <person name="Kwan H.S."/>
            <person name="Lomsadze A."/>
            <person name="Li W."/>
            <person name="Lilly W.W."/>
            <person name="Ma L.J."/>
            <person name="Mackey A.J."/>
            <person name="Manning G."/>
            <person name="Martin F."/>
            <person name="Muraguchi H."/>
            <person name="Natvig D.O."/>
            <person name="Palmerini H."/>
            <person name="Ramesh M.A."/>
            <person name="Rehmeyer C.J."/>
            <person name="Roe B.A."/>
            <person name="Shenoy N."/>
            <person name="Stanke M."/>
            <person name="Ter-Hovhannisyan V."/>
            <person name="Tunlid A."/>
            <person name="Velagapudi R."/>
            <person name="Vision T.J."/>
            <person name="Zeng Q."/>
            <person name="Zolan M.E."/>
            <person name="Pukkila P.J."/>
        </authorList>
    </citation>
    <scope>NUCLEOTIDE SEQUENCE [LARGE SCALE GENOMIC DNA]</scope>
    <source>
        <strain evidence="3">Okayama-7 / 130 / ATCC MYA-4618 / FGSC 9003</strain>
    </source>
</reference>